<dbReference type="PANTHER" id="PTHR33866:SF2">
    <property type="entry name" value="S-ADENOSYLMETHIONINE DECARBOXYLASE PROENZYME"/>
    <property type="match status" value="1"/>
</dbReference>
<feature type="active site" description="Schiff-base intermediate with substrate; via pyruvic acid" evidence="9">
    <location>
        <position position="68"/>
    </location>
</feature>
<organism evidence="10 11">
    <name type="scientific">Rubritalea spongiae</name>
    <dbReference type="NCBI Taxonomy" id="430797"/>
    <lineage>
        <taxon>Bacteria</taxon>
        <taxon>Pseudomonadati</taxon>
        <taxon>Verrucomicrobiota</taxon>
        <taxon>Verrucomicrobiia</taxon>
        <taxon>Verrucomicrobiales</taxon>
        <taxon>Rubritaleaceae</taxon>
        <taxon>Rubritalea</taxon>
    </lineage>
</organism>
<dbReference type="InterPro" id="IPR017716">
    <property type="entry name" value="S-AdoMet_deCOase_pro-enz"/>
</dbReference>
<evidence type="ECO:0000256" key="6">
    <source>
        <dbReference type="ARBA" id="ARBA00023239"/>
    </source>
</evidence>
<comment type="PTM">
    <text evidence="9">Is synthesized initially as an inactive proenzyme. Formation of the active enzyme involves a self-maturation process in which the active site pyruvoyl group is generated from an internal serine residue via an autocatalytic post-translational modification. Two non-identical subunits are generated from the proenzyme in this reaction, and the pyruvate is formed at the N-terminus of the alpha chain, which is derived from the carboxyl end of the proenzyme. The post-translation cleavage follows an unusual pathway, termed non-hydrolytic serinolysis, in which the side chain hydroxyl group of the serine supplies its oxygen atom to form the C-terminus of the beta chain, while the remainder of the serine residue undergoes an oxidative deamination to produce ammonia and the pyruvoyl group blocking the N-terminus of the alpha chain.</text>
</comment>
<dbReference type="InterPro" id="IPR016067">
    <property type="entry name" value="S-AdoMet_deCO2ase_core"/>
</dbReference>
<feature type="active site" description="Proton acceptor; for processing activity" evidence="9">
    <location>
        <position position="73"/>
    </location>
</feature>
<keyword evidence="5 9" id="KW-0865">Zymogen</keyword>
<comment type="catalytic activity">
    <reaction evidence="9">
        <text>S-adenosyl-L-methionine + H(+) = S-adenosyl 3-(methylsulfanyl)propylamine + CO2</text>
        <dbReference type="Rhea" id="RHEA:15981"/>
        <dbReference type="ChEBI" id="CHEBI:15378"/>
        <dbReference type="ChEBI" id="CHEBI:16526"/>
        <dbReference type="ChEBI" id="CHEBI:57443"/>
        <dbReference type="ChEBI" id="CHEBI:59789"/>
        <dbReference type="EC" id="4.1.1.50"/>
    </reaction>
</comment>
<keyword evidence="4 9" id="KW-0620">Polyamine biosynthesis</keyword>
<keyword evidence="7 9" id="KW-0704">Schiff base</keyword>
<accession>A0ABW5E3E5</accession>
<dbReference type="Proteomes" id="UP001597297">
    <property type="component" value="Unassembled WGS sequence"/>
</dbReference>
<dbReference type="RefSeq" id="WP_377092894.1">
    <property type="nucleotide sequence ID" value="NZ_JBHSJM010000001.1"/>
</dbReference>
<keyword evidence="9" id="KW-0949">S-adenosyl-L-methionine</keyword>
<dbReference type="Gene3D" id="3.60.90.10">
    <property type="entry name" value="S-adenosylmethionine decarboxylase"/>
    <property type="match status" value="1"/>
</dbReference>
<keyword evidence="1 9" id="KW-0210">Decarboxylase</keyword>
<evidence type="ECO:0000256" key="3">
    <source>
        <dbReference type="ARBA" id="ARBA00023066"/>
    </source>
</evidence>
<evidence type="ECO:0000256" key="1">
    <source>
        <dbReference type="ARBA" id="ARBA00022793"/>
    </source>
</evidence>
<feature type="site" description="Cleavage (non-hydrolytic); by autolysis" evidence="9">
    <location>
        <begin position="67"/>
        <end position="68"/>
    </location>
</feature>
<dbReference type="HAMAP" id="MF_00464">
    <property type="entry name" value="AdoMetDC_1"/>
    <property type="match status" value="1"/>
</dbReference>
<protein>
    <recommendedName>
        <fullName evidence="9">S-adenosylmethionine decarboxylase proenzyme</fullName>
        <shortName evidence="9">AdoMetDC</shortName>
        <shortName evidence="9">SAMDC</shortName>
        <ecNumber evidence="9">4.1.1.50</ecNumber>
    </recommendedName>
    <component>
        <recommendedName>
            <fullName evidence="9">S-adenosylmethionine decarboxylase beta chain</fullName>
        </recommendedName>
    </component>
    <component>
        <recommendedName>
            <fullName evidence="9">S-adenosylmethionine decarboxylase alpha chain</fullName>
        </recommendedName>
    </component>
</protein>
<dbReference type="SUPFAM" id="SSF56276">
    <property type="entry name" value="S-adenosylmethionine decarboxylase"/>
    <property type="match status" value="1"/>
</dbReference>
<dbReference type="EC" id="4.1.1.50" evidence="9"/>
<dbReference type="NCBIfam" id="TIGR03330">
    <property type="entry name" value="SAM_DCase_Bsu"/>
    <property type="match status" value="1"/>
</dbReference>
<comment type="function">
    <text evidence="9">Catalyzes the decarboxylation of S-adenosylmethionine to S-adenosylmethioninamine (dcAdoMet), the propylamine donor required for the synthesis of the polyamines spermine and spermidine from the diamine putrescine.</text>
</comment>
<keyword evidence="2 9" id="KW-0068">Autocatalytic cleavage</keyword>
<keyword evidence="3 9" id="KW-0745">Spermidine biosynthesis</keyword>
<sequence>MDSPLHSSHGVHYLLECSGCMPELLESAPLLEKTMEQAARSAGATVVKTVIHGFNPIGLSGVVIIAESHIAIHCWPEQAYAAIDIFTCGDAKIAERIYQNILTAFEPHSHSCQKLERRPPAVTT</sequence>
<evidence type="ECO:0000256" key="4">
    <source>
        <dbReference type="ARBA" id="ARBA00023115"/>
    </source>
</evidence>
<keyword evidence="6 9" id="KW-0456">Lyase</keyword>
<evidence type="ECO:0000256" key="5">
    <source>
        <dbReference type="ARBA" id="ARBA00023145"/>
    </source>
</evidence>
<feature type="chain" id="PRO_5044901701" description="S-adenosylmethionine decarboxylase alpha chain" evidence="9">
    <location>
        <begin position="68"/>
        <end position="124"/>
    </location>
</feature>
<reference evidence="11" key="1">
    <citation type="journal article" date="2019" name="Int. J. Syst. Evol. Microbiol.">
        <title>The Global Catalogue of Microorganisms (GCM) 10K type strain sequencing project: providing services to taxonomists for standard genome sequencing and annotation.</title>
        <authorList>
            <consortium name="The Broad Institute Genomics Platform"/>
            <consortium name="The Broad Institute Genome Sequencing Center for Infectious Disease"/>
            <person name="Wu L."/>
            <person name="Ma J."/>
        </authorList>
    </citation>
    <scope>NUCLEOTIDE SEQUENCE [LARGE SCALE GENOMIC DNA]</scope>
    <source>
        <strain evidence="11">JCM 16545</strain>
    </source>
</reference>
<evidence type="ECO:0000313" key="10">
    <source>
        <dbReference type="EMBL" id="MFD2276956.1"/>
    </source>
</evidence>
<dbReference type="Pfam" id="PF02675">
    <property type="entry name" value="AdoMet_dc"/>
    <property type="match status" value="1"/>
</dbReference>
<keyword evidence="11" id="KW-1185">Reference proteome</keyword>
<proteinExistence type="inferred from homology"/>
<feature type="active site" description="Proton donor; for catalytic activity" evidence="9">
    <location>
        <position position="88"/>
    </location>
</feature>
<dbReference type="GO" id="GO:0004014">
    <property type="term" value="F:adenosylmethionine decarboxylase activity"/>
    <property type="evidence" value="ECO:0007669"/>
    <property type="project" value="UniProtKB-EC"/>
</dbReference>
<dbReference type="PANTHER" id="PTHR33866">
    <property type="entry name" value="S-ADENOSYLMETHIONINE DECARBOXYLASE PROENZYME"/>
    <property type="match status" value="1"/>
</dbReference>
<feature type="chain" id="PRO_5044901702" description="S-adenosylmethionine decarboxylase beta chain" evidence="9">
    <location>
        <begin position="1"/>
        <end position="67"/>
    </location>
</feature>
<evidence type="ECO:0000256" key="2">
    <source>
        <dbReference type="ARBA" id="ARBA00022813"/>
    </source>
</evidence>
<comment type="cofactor">
    <cofactor evidence="9">
        <name>pyruvate</name>
        <dbReference type="ChEBI" id="CHEBI:15361"/>
    </cofactor>
    <text evidence="9">Binds 1 pyruvoyl group covalently per subunit.</text>
</comment>
<comment type="similarity">
    <text evidence="9">Belongs to the prokaryotic AdoMetDC family. Type 1 subfamily.</text>
</comment>
<gene>
    <name evidence="10" type="primary">speD</name>
    <name evidence="9" type="synonym">speH</name>
    <name evidence="10" type="ORF">ACFSQZ_10790</name>
</gene>
<name>A0ABW5E3E5_9BACT</name>
<dbReference type="InterPro" id="IPR003826">
    <property type="entry name" value="AdoMetDC_fam_prok"/>
</dbReference>
<feature type="modified residue" description="Pyruvic acid (Ser); by autocatalysis" evidence="9">
    <location>
        <position position="68"/>
    </location>
</feature>
<keyword evidence="8 9" id="KW-0670">Pyruvate</keyword>
<comment type="caution">
    <text evidence="10">The sequence shown here is derived from an EMBL/GenBank/DDBJ whole genome shotgun (WGS) entry which is preliminary data.</text>
</comment>
<comment type="pathway">
    <text evidence="9">Amine and polyamine biosynthesis; S-adenosylmethioninamine biosynthesis; S-adenosylmethioninamine from S-adenosyl-L-methionine: step 1/1.</text>
</comment>
<comment type="subunit">
    <text evidence="9">Heterotetramer of two alpha and two beta chains arranged as a dimer of alpha/beta heterodimers.</text>
</comment>
<evidence type="ECO:0000256" key="7">
    <source>
        <dbReference type="ARBA" id="ARBA00023270"/>
    </source>
</evidence>
<dbReference type="EMBL" id="JBHUJC010000034">
    <property type="protein sequence ID" value="MFD2276956.1"/>
    <property type="molecule type" value="Genomic_DNA"/>
</dbReference>
<evidence type="ECO:0000313" key="11">
    <source>
        <dbReference type="Proteomes" id="UP001597297"/>
    </source>
</evidence>
<evidence type="ECO:0000256" key="8">
    <source>
        <dbReference type="ARBA" id="ARBA00023317"/>
    </source>
</evidence>
<evidence type="ECO:0000256" key="9">
    <source>
        <dbReference type="HAMAP-Rule" id="MF_00464"/>
    </source>
</evidence>